<keyword evidence="2" id="KW-1185">Reference proteome</keyword>
<sequence>MKKEAITILSQFVTYSSLDRTEYAVEVLQERGLNQPTCLLSALSIDDADIRVLALDALAELEPDEATLPAVNVTNKRTHSRTARWWINGDRWHHSLDPSHENPVDLLFQLRCGNVLDHIIGSSPPVSNLASVFVVTGNPQNGECRIFGNRFIVEQVHQLIKKLNGLVA</sequence>
<proteinExistence type="predicted"/>
<organism evidence="1 2">
    <name type="scientific">Novipirellula artificiosorum</name>
    <dbReference type="NCBI Taxonomy" id="2528016"/>
    <lineage>
        <taxon>Bacteria</taxon>
        <taxon>Pseudomonadati</taxon>
        <taxon>Planctomycetota</taxon>
        <taxon>Planctomycetia</taxon>
        <taxon>Pirellulales</taxon>
        <taxon>Pirellulaceae</taxon>
        <taxon>Novipirellula</taxon>
    </lineage>
</organism>
<evidence type="ECO:0000313" key="1">
    <source>
        <dbReference type="EMBL" id="TWU34852.1"/>
    </source>
</evidence>
<dbReference type="AlphaFoldDB" id="A0A5C6DDN0"/>
<comment type="caution">
    <text evidence="1">The sequence shown here is derived from an EMBL/GenBank/DDBJ whole genome shotgun (WGS) entry which is preliminary data.</text>
</comment>
<dbReference type="Proteomes" id="UP000319143">
    <property type="component" value="Unassembled WGS sequence"/>
</dbReference>
<gene>
    <name evidence="1" type="ORF">Poly41_39950</name>
</gene>
<reference evidence="1 2" key="1">
    <citation type="submission" date="2019-02" db="EMBL/GenBank/DDBJ databases">
        <title>Deep-cultivation of Planctomycetes and their phenomic and genomic characterization uncovers novel biology.</title>
        <authorList>
            <person name="Wiegand S."/>
            <person name="Jogler M."/>
            <person name="Boedeker C."/>
            <person name="Pinto D."/>
            <person name="Vollmers J."/>
            <person name="Rivas-Marin E."/>
            <person name="Kohn T."/>
            <person name="Peeters S.H."/>
            <person name="Heuer A."/>
            <person name="Rast P."/>
            <person name="Oberbeckmann S."/>
            <person name="Bunk B."/>
            <person name="Jeske O."/>
            <person name="Meyerdierks A."/>
            <person name="Storesund J.E."/>
            <person name="Kallscheuer N."/>
            <person name="Luecker S."/>
            <person name="Lage O.M."/>
            <person name="Pohl T."/>
            <person name="Merkel B.J."/>
            <person name="Hornburger P."/>
            <person name="Mueller R.-W."/>
            <person name="Bruemmer F."/>
            <person name="Labrenz M."/>
            <person name="Spormann A.M."/>
            <person name="Op Den Camp H."/>
            <person name="Overmann J."/>
            <person name="Amann R."/>
            <person name="Jetten M.S.M."/>
            <person name="Mascher T."/>
            <person name="Medema M.H."/>
            <person name="Devos D.P."/>
            <person name="Kaster A.-K."/>
            <person name="Ovreas L."/>
            <person name="Rohde M."/>
            <person name="Galperin M.Y."/>
            <person name="Jogler C."/>
        </authorList>
    </citation>
    <scope>NUCLEOTIDE SEQUENCE [LARGE SCALE GENOMIC DNA]</scope>
    <source>
        <strain evidence="1 2">Poly41</strain>
    </source>
</reference>
<evidence type="ECO:0000313" key="2">
    <source>
        <dbReference type="Proteomes" id="UP000319143"/>
    </source>
</evidence>
<accession>A0A5C6DDN0</accession>
<dbReference type="EMBL" id="SJPV01000007">
    <property type="protein sequence ID" value="TWU34852.1"/>
    <property type="molecule type" value="Genomic_DNA"/>
</dbReference>
<name>A0A5C6DDN0_9BACT</name>
<protein>
    <submittedName>
        <fullName evidence="1">Uncharacterized protein</fullName>
    </submittedName>
</protein>